<organism evidence="1 2">
    <name type="scientific">Pseudanabaena biceps PCC 7429</name>
    <dbReference type="NCBI Taxonomy" id="927668"/>
    <lineage>
        <taxon>Bacteria</taxon>
        <taxon>Bacillati</taxon>
        <taxon>Cyanobacteriota</taxon>
        <taxon>Cyanophyceae</taxon>
        <taxon>Pseudanabaenales</taxon>
        <taxon>Pseudanabaenaceae</taxon>
        <taxon>Pseudanabaena</taxon>
    </lineage>
</organism>
<comment type="caution">
    <text evidence="1">The sequence shown here is derived from an EMBL/GenBank/DDBJ whole genome shotgun (WGS) entry which is preliminary data.</text>
</comment>
<protein>
    <submittedName>
        <fullName evidence="1">Uncharacterized protein</fullName>
    </submittedName>
</protein>
<dbReference type="AlphaFoldDB" id="L8N3J4"/>
<keyword evidence="2" id="KW-1185">Reference proteome</keyword>
<evidence type="ECO:0000313" key="1">
    <source>
        <dbReference type="EMBL" id="ELS33674.1"/>
    </source>
</evidence>
<proteinExistence type="predicted"/>
<dbReference type="EMBL" id="ALWB01000033">
    <property type="protein sequence ID" value="ELS33674.1"/>
    <property type="molecule type" value="Genomic_DNA"/>
</dbReference>
<evidence type="ECO:0000313" key="2">
    <source>
        <dbReference type="Proteomes" id="UP000011201"/>
    </source>
</evidence>
<sequence>MLLETTKNDNIHILHSDMTYCYKWLAKIKF</sequence>
<gene>
    <name evidence="1" type="ORF">Pse7429DRAFT_0614</name>
</gene>
<dbReference type="Proteomes" id="UP000011201">
    <property type="component" value="Unassembled WGS sequence"/>
</dbReference>
<name>L8N3J4_9CYAN</name>
<reference evidence="1 2" key="1">
    <citation type="journal article" date="2013" name="Proc. Natl. Acad. Sci. U.S.A.">
        <title>Improving the coverage of the cyanobacterial phylum using diversity-driven genome sequencing.</title>
        <authorList>
            <person name="Shih P.M."/>
            <person name="Wu D."/>
            <person name="Latifi A."/>
            <person name="Axen S.D."/>
            <person name="Fewer D.P."/>
            <person name="Talla E."/>
            <person name="Calteau A."/>
            <person name="Cai F."/>
            <person name="Tandeau de Marsac N."/>
            <person name="Rippka R."/>
            <person name="Herdman M."/>
            <person name="Sivonen K."/>
            <person name="Coursin T."/>
            <person name="Laurent T."/>
            <person name="Goodwin L."/>
            <person name="Nolan M."/>
            <person name="Davenport K.W."/>
            <person name="Han C.S."/>
            <person name="Rubin E.M."/>
            <person name="Eisen J.A."/>
            <person name="Woyke T."/>
            <person name="Gugger M."/>
            <person name="Kerfeld C.A."/>
        </authorList>
    </citation>
    <scope>NUCLEOTIDE SEQUENCE [LARGE SCALE GENOMIC DNA]</scope>
    <source>
        <strain evidence="1 2">PCC 7429</strain>
    </source>
</reference>
<accession>L8N3J4</accession>